<comment type="caution">
    <text evidence="1">The sequence shown here is derived from an EMBL/GenBank/DDBJ whole genome shotgun (WGS) entry which is preliminary data.</text>
</comment>
<reference evidence="1 2" key="1">
    <citation type="journal article" date="2022" name="Allergy">
        <title>Genome assembly and annotation of Periplaneta americana reveal a comprehensive cockroach allergen profile.</title>
        <authorList>
            <person name="Wang L."/>
            <person name="Xiong Q."/>
            <person name="Saelim N."/>
            <person name="Wang L."/>
            <person name="Nong W."/>
            <person name="Wan A.T."/>
            <person name="Shi M."/>
            <person name="Liu X."/>
            <person name="Cao Q."/>
            <person name="Hui J.H.L."/>
            <person name="Sookrung N."/>
            <person name="Leung T.F."/>
            <person name="Tungtrongchitr A."/>
            <person name="Tsui S.K.W."/>
        </authorList>
    </citation>
    <scope>NUCLEOTIDE SEQUENCE [LARGE SCALE GENOMIC DNA]</scope>
    <source>
        <strain evidence="1">PWHHKU_190912</strain>
    </source>
</reference>
<name>A0ABQ8RXQ8_PERAM</name>
<keyword evidence="2" id="KW-1185">Reference proteome</keyword>
<evidence type="ECO:0000313" key="2">
    <source>
        <dbReference type="Proteomes" id="UP001148838"/>
    </source>
</evidence>
<evidence type="ECO:0000313" key="1">
    <source>
        <dbReference type="EMBL" id="KAJ4426466.1"/>
    </source>
</evidence>
<organism evidence="1 2">
    <name type="scientific">Periplaneta americana</name>
    <name type="common">American cockroach</name>
    <name type="synonym">Blatta americana</name>
    <dbReference type="NCBI Taxonomy" id="6978"/>
    <lineage>
        <taxon>Eukaryota</taxon>
        <taxon>Metazoa</taxon>
        <taxon>Ecdysozoa</taxon>
        <taxon>Arthropoda</taxon>
        <taxon>Hexapoda</taxon>
        <taxon>Insecta</taxon>
        <taxon>Pterygota</taxon>
        <taxon>Neoptera</taxon>
        <taxon>Polyneoptera</taxon>
        <taxon>Dictyoptera</taxon>
        <taxon>Blattodea</taxon>
        <taxon>Blattoidea</taxon>
        <taxon>Blattidae</taxon>
        <taxon>Blattinae</taxon>
        <taxon>Periplaneta</taxon>
    </lineage>
</organism>
<gene>
    <name evidence="1" type="ORF">ANN_27280</name>
</gene>
<sequence length="108" mass="12885">MGRGVKRDQKVTFHVNDFMEFQYEVDHISGRNFIDGMTVHTFKLFLSRSVLPMLPSVPAYPHGYYQTLRNWNHTFQQNIMIFIMNYILGQRHQLMTNHGNARKHTKEE</sequence>
<accession>A0ABQ8RXQ8</accession>
<proteinExistence type="predicted"/>
<dbReference type="EMBL" id="JAJSOF020000040">
    <property type="protein sequence ID" value="KAJ4426466.1"/>
    <property type="molecule type" value="Genomic_DNA"/>
</dbReference>
<protein>
    <submittedName>
        <fullName evidence="1">Uncharacterized protein</fullName>
    </submittedName>
</protein>
<dbReference type="Proteomes" id="UP001148838">
    <property type="component" value="Unassembled WGS sequence"/>
</dbReference>